<comment type="caution">
    <text evidence="2">The sequence shown here is derived from an EMBL/GenBank/DDBJ whole genome shotgun (WGS) entry which is preliminary data.</text>
</comment>
<feature type="chain" id="PRO_5002016115" description="DUF305 domain-containing protein" evidence="1">
    <location>
        <begin position="22"/>
        <end position="67"/>
    </location>
</feature>
<dbReference type="EMBL" id="JSFK01000009">
    <property type="protein sequence ID" value="KHA72861.1"/>
    <property type="molecule type" value="Genomic_DNA"/>
</dbReference>
<dbReference type="NCBIfam" id="NF041599">
    <property type="entry name" value="reg_PtrA_PA2808"/>
    <property type="match status" value="1"/>
</dbReference>
<accession>A0A0A6FJG0</accession>
<dbReference type="AlphaFoldDB" id="A0A0A6FJG0"/>
<evidence type="ECO:0008006" key="4">
    <source>
        <dbReference type="Google" id="ProtNLM"/>
    </source>
</evidence>
<organism evidence="2 3">
    <name type="scientific">Pseudomonas chlororaphis</name>
    <dbReference type="NCBI Taxonomy" id="587753"/>
    <lineage>
        <taxon>Bacteria</taxon>
        <taxon>Pseudomonadati</taxon>
        <taxon>Pseudomonadota</taxon>
        <taxon>Gammaproteobacteria</taxon>
        <taxon>Pseudomonadales</taxon>
        <taxon>Pseudomonadaceae</taxon>
        <taxon>Pseudomonas</taxon>
    </lineage>
</organism>
<protein>
    <recommendedName>
        <fullName evidence="4">DUF305 domain-containing protein</fullName>
    </recommendedName>
</protein>
<sequence>MKLAQLSTFAAALAISSVALAEGGGDRTFERMMTSHDRSMELFVAKEKAAGNPVVVNDKKDDITRDL</sequence>
<dbReference type="OrthoDB" id="7027933at2"/>
<reference evidence="2 3" key="1">
    <citation type="submission" date="2014-10" db="EMBL/GenBank/DDBJ databases">
        <title>Draft genome sequence of Pseudomonas chlororaphis EA105.</title>
        <authorList>
            <person name="McCully L.M."/>
            <person name="Bitzer A.S."/>
            <person name="Spence C."/>
            <person name="Bais H."/>
            <person name="Silby M.W."/>
        </authorList>
    </citation>
    <scope>NUCLEOTIDE SEQUENCE [LARGE SCALE GENOMIC DNA]</scope>
    <source>
        <strain evidence="2 3">EA105</strain>
    </source>
</reference>
<dbReference type="Proteomes" id="UP000030564">
    <property type="component" value="Unassembled WGS sequence"/>
</dbReference>
<evidence type="ECO:0000313" key="2">
    <source>
        <dbReference type="EMBL" id="KHA72861.1"/>
    </source>
</evidence>
<feature type="signal peptide" evidence="1">
    <location>
        <begin position="1"/>
        <end position="21"/>
    </location>
</feature>
<gene>
    <name evidence="2" type="ORF">NZ35_12890</name>
</gene>
<evidence type="ECO:0000256" key="1">
    <source>
        <dbReference type="SAM" id="SignalP"/>
    </source>
</evidence>
<proteinExistence type="predicted"/>
<dbReference type="PATRIC" id="fig|587753.9.peg.5868"/>
<keyword evidence="1" id="KW-0732">Signal</keyword>
<name>A0A0A6FJG0_9PSED</name>
<evidence type="ECO:0000313" key="3">
    <source>
        <dbReference type="Proteomes" id="UP000030564"/>
    </source>
</evidence>